<protein>
    <submittedName>
        <fullName evidence="1">Uncharacterized protein</fullName>
    </submittedName>
</protein>
<dbReference type="RefSeq" id="WP_189485857.1">
    <property type="nucleotide sequence ID" value="NZ_BMZB01000001.1"/>
</dbReference>
<dbReference type="AlphaFoldDB" id="A0A918Q3N6"/>
<organism evidence="1 2">
    <name type="scientific">Asticcacaulis endophyticus</name>
    <dbReference type="NCBI Taxonomy" id="1395890"/>
    <lineage>
        <taxon>Bacteria</taxon>
        <taxon>Pseudomonadati</taxon>
        <taxon>Pseudomonadota</taxon>
        <taxon>Alphaproteobacteria</taxon>
        <taxon>Caulobacterales</taxon>
        <taxon>Caulobacteraceae</taxon>
        <taxon>Asticcacaulis</taxon>
    </lineage>
</organism>
<dbReference type="Proteomes" id="UP000662572">
    <property type="component" value="Unassembled WGS sequence"/>
</dbReference>
<accession>A0A918Q3N6</accession>
<keyword evidence="2" id="KW-1185">Reference proteome</keyword>
<proteinExistence type="predicted"/>
<name>A0A918Q3N6_9CAUL</name>
<gene>
    <name evidence="1" type="ORF">GCM10011273_16320</name>
</gene>
<reference evidence="1" key="1">
    <citation type="journal article" date="2014" name="Int. J. Syst. Evol. Microbiol.">
        <title>Complete genome sequence of Corynebacterium casei LMG S-19264T (=DSM 44701T), isolated from a smear-ripened cheese.</title>
        <authorList>
            <consortium name="US DOE Joint Genome Institute (JGI-PGF)"/>
            <person name="Walter F."/>
            <person name="Albersmeier A."/>
            <person name="Kalinowski J."/>
            <person name="Ruckert C."/>
        </authorList>
    </citation>
    <scope>NUCLEOTIDE SEQUENCE</scope>
    <source>
        <strain evidence="1">KCTC 32296</strain>
    </source>
</reference>
<evidence type="ECO:0000313" key="1">
    <source>
        <dbReference type="EMBL" id="GGZ30640.1"/>
    </source>
</evidence>
<sequence length="476" mass="53338">MKSFSRPVLFSSYFNLPPEILREHRFIDPFLNVDTPLFIDPVLLDKSANDVIRNEAYDTFKTRFETVLRLLKISAREGDAAWKGAQRQLPLDEALSNGLGYGSGERNGTRRSDEIRDAILRTSKEILALGAEDPEMISLMAFFEEDVGPDTISDLTTSYIEPQLAKITQQFCAEYNIDVKTSKSSPVHALPHYKYANGRERGIVLVPLDILQDLPIANDWSDVERAASANDAIRRRVSEFLSAIAKPTVTDRKAAIRSAALQSAELFNAFVAALKDGAESYDPNSDALGYFTFRQLLMKMPDKMKGQGPFNVSSGIEEMERVVKGTIDMFRHHVEDGNLWEMLWGDGKPKRERASQLLYFAIADSFCIANNIDISPEAHMGGGPVDFKFSKGYEARIVVEIKRSSGQVVHGYEKQLEVYKAASRTEYGIFIVIDYGDGDEKIKTILEIQRQRRAAKENASEIVIIDASQKASASKR</sequence>
<comment type="caution">
    <text evidence="1">The sequence shown here is derived from an EMBL/GenBank/DDBJ whole genome shotgun (WGS) entry which is preliminary data.</text>
</comment>
<dbReference type="EMBL" id="BMZB01000001">
    <property type="protein sequence ID" value="GGZ30640.1"/>
    <property type="molecule type" value="Genomic_DNA"/>
</dbReference>
<reference evidence="1" key="2">
    <citation type="submission" date="2020-09" db="EMBL/GenBank/DDBJ databases">
        <authorList>
            <person name="Sun Q."/>
            <person name="Kim S."/>
        </authorList>
    </citation>
    <scope>NUCLEOTIDE SEQUENCE</scope>
    <source>
        <strain evidence="1">KCTC 32296</strain>
    </source>
</reference>
<evidence type="ECO:0000313" key="2">
    <source>
        <dbReference type="Proteomes" id="UP000662572"/>
    </source>
</evidence>